<dbReference type="InterPro" id="IPR003729">
    <property type="entry name" value="Bi_nuclease_dom"/>
</dbReference>
<dbReference type="Proteomes" id="UP001642487">
    <property type="component" value="Chromosome 5"/>
</dbReference>
<feature type="chain" id="PRO_5045667589" description="BFN domain-containing protein" evidence="5">
    <location>
        <begin position="21"/>
        <end position="449"/>
    </location>
</feature>
<protein>
    <recommendedName>
        <fullName evidence="6">BFN domain-containing protein</fullName>
    </recommendedName>
</protein>
<dbReference type="PANTHER" id="PTHR15160">
    <property type="entry name" value="VON HIPPEL-LINDAU PROTEIN"/>
    <property type="match status" value="1"/>
</dbReference>
<organism evidence="7 8">
    <name type="scientific">Citrullus colocynthis</name>
    <name type="common">colocynth</name>
    <dbReference type="NCBI Taxonomy" id="252529"/>
    <lineage>
        <taxon>Eukaryota</taxon>
        <taxon>Viridiplantae</taxon>
        <taxon>Streptophyta</taxon>
        <taxon>Embryophyta</taxon>
        <taxon>Tracheophyta</taxon>
        <taxon>Spermatophyta</taxon>
        <taxon>Magnoliopsida</taxon>
        <taxon>eudicotyledons</taxon>
        <taxon>Gunneridae</taxon>
        <taxon>Pentapetalae</taxon>
        <taxon>rosids</taxon>
        <taxon>fabids</taxon>
        <taxon>Cucurbitales</taxon>
        <taxon>Cucurbitaceae</taxon>
        <taxon>Benincaseae</taxon>
        <taxon>Citrullus</taxon>
    </lineage>
</organism>
<proteinExistence type="inferred from homology"/>
<dbReference type="Pfam" id="PF02577">
    <property type="entry name" value="BFN_dom"/>
    <property type="match status" value="1"/>
</dbReference>
<feature type="transmembrane region" description="Helical" evidence="4">
    <location>
        <begin position="429"/>
        <end position="447"/>
    </location>
</feature>
<evidence type="ECO:0000256" key="5">
    <source>
        <dbReference type="SAM" id="SignalP"/>
    </source>
</evidence>
<comment type="function">
    <text evidence="3">Bifunctional nuclease with both RNase and DNase activities. Involved in basal defense response. Participates in abscisic acid-derived callose deposition following infection by a necrotrophic pathogen.</text>
</comment>
<evidence type="ECO:0000259" key="6">
    <source>
        <dbReference type="PROSITE" id="PS51658"/>
    </source>
</evidence>
<name>A0ABP0YQB1_9ROSI</name>
<evidence type="ECO:0000256" key="4">
    <source>
        <dbReference type="SAM" id="Phobius"/>
    </source>
</evidence>
<evidence type="ECO:0000256" key="1">
    <source>
        <dbReference type="ARBA" id="ARBA00009095"/>
    </source>
</evidence>
<evidence type="ECO:0000256" key="3">
    <source>
        <dbReference type="ARBA" id="ARBA00025428"/>
    </source>
</evidence>
<sequence length="449" mass="51505">MLGLALHFCLPTIFPGSAIAMDHSSASRPSSSLHFSLLRSRPNAVRSRRPKSIVISCHSSRDRSTHSDDDSHQDYFEASFLVSETIYHYRMWKKRFQEDASFNQKESRVNSHSLGLGFFRRFRSPTVFLKISCNGDFLLPIVVGEYAIEKLIACQLGIENGEAPDLFQFIQDLIVKVGYEATTARITERVVNTYFARLFLRKEGENEMLSVDARPSDALNIAYRCKIPVLVSKQIVYEDAIRVSYGFGRLHERKSCFDVLLDCAADGPDFLSEELDMLKNMKIAIYEERYKDAAMWRDKLTKLRKSVHEAATLLLGRNCSLAGMSLNIQFSIGWINTEWTVTHHCRKLSIVMVVVTIFVPANEHDETSPCNIESGLPLFDHLHTSKLVWFCTSHLFSVIFFLGLTLPHSHFTLHHHPRTRTRTRTRTQTRVRLLSASGPCFFFRHFFLL</sequence>
<gene>
    <name evidence="7" type="ORF">CITCOLO1_LOCUS13454</name>
</gene>
<keyword evidence="2" id="KW-0378">Hydrolase</keyword>
<dbReference type="PANTHER" id="PTHR15160:SF1">
    <property type="entry name" value="VON HIPPEL-LINDAU DISEASE TUMOR SUPPRESSOR"/>
    <property type="match status" value="1"/>
</dbReference>
<keyword evidence="5" id="KW-0732">Signal</keyword>
<keyword evidence="4" id="KW-0812">Transmembrane</keyword>
<dbReference type="PROSITE" id="PS51658">
    <property type="entry name" value="BFN"/>
    <property type="match status" value="1"/>
</dbReference>
<keyword evidence="8" id="KW-1185">Reference proteome</keyword>
<accession>A0ABP0YQB1</accession>
<dbReference type="SUPFAM" id="SSF103256">
    <property type="entry name" value="Hypothetical protein TM0160"/>
    <property type="match status" value="1"/>
</dbReference>
<dbReference type="EMBL" id="OZ021739">
    <property type="protein sequence ID" value="CAK9321383.1"/>
    <property type="molecule type" value="Genomic_DNA"/>
</dbReference>
<feature type="domain" description="BFN" evidence="6">
    <location>
        <begin position="106"/>
        <end position="243"/>
    </location>
</feature>
<keyword evidence="4" id="KW-1133">Transmembrane helix</keyword>
<evidence type="ECO:0000313" key="8">
    <source>
        <dbReference type="Proteomes" id="UP001642487"/>
    </source>
</evidence>
<evidence type="ECO:0000313" key="7">
    <source>
        <dbReference type="EMBL" id="CAK9321383.1"/>
    </source>
</evidence>
<feature type="signal peptide" evidence="5">
    <location>
        <begin position="1"/>
        <end position="20"/>
    </location>
</feature>
<keyword evidence="4" id="KW-0472">Membrane</keyword>
<keyword evidence="2" id="KW-0540">Nuclease</keyword>
<dbReference type="Gene3D" id="3.10.690.10">
    <property type="entry name" value="Bifunctional nuclease domain"/>
    <property type="match status" value="1"/>
</dbReference>
<feature type="transmembrane region" description="Helical" evidence="4">
    <location>
        <begin position="387"/>
        <end position="408"/>
    </location>
</feature>
<reference evidence="7 8" key="1">
    <citation type="submission" date="2024-03" db="EMBL/GenBank/DDBJ databases">
        <authorList>
            <person name="Gkanogiannis A."/>
            <person name="Becerra Lopez-Lavalle L."/>
        </authorList>
    </citation>
    <scope>NUCLEOTIDE SEQUENCE [LARGE SCALE GENOMIC DNA]</scope>
</reference>
<evidence type="ECO:0000256" key="2">
    <source>
        <dbReference type="ARBA" id="ARBA00022722"/>
    </source>
</evidence>
<dbReference type="InterPro" id="IPR036104">
    <property type="entry name" value="BFN_sf"/>
</dbReference>
<comment type="similarity">
    <text evidence="1">Belongs to the bifunctional nuclease family.</text>
</comment>